<name>A0ABD4TVH2_9ACTO</name>
<proteinExistence type="predicted"/>
<gene>
    <name evidence="1" type="ORF">FYZ43_00060</name>
</gene>
<dbReference type="EMBL" id="VSZY01000001">
    <property type="protein sequence ID" value="MCU9967841.1"/>
    <property type="molecule type" value="Genomic_DNA"/>
</dbReference>
<accession>A0ABD4TVH2</accession>
<dbReference type="Proteomes" id="UP001209486">
    <property type="component" value="Unassembled WGS sequence"/>
</dbReference>
<reference evidence="1 2" key="1">
    <citation type="submission" date="2019-08" db="EMBL/GenBank/DDBJ databases">
        <title>Comparison of rpoB and gyrB Sequences from Mobiluncus Species and Development of a Multiplex PCR Method for Clinical Detection of Mobiluncus curtisii and Mobiluncus mulieris.</title>
        <authorList>
            <person name="Yang L."/>
            <person name="Shen Y."/>
            <person name="Xu G."/>
            <person name="Shu L.-B."/>
            <person name="Hu J."/>
            <person name="Zhang R."/>
            <person name="Wang Y."/>
            <person name="Zhou H.-W."/>
            <person name="Zhang X."/>
        </authorList>
    </citation>
    <scope>NUCLEOTIDE SEQUENCE [LARGE SCALE GENOMIC DNA]</scope>
    <source>
        <strain evidence="1 2">M26</strain>
    </source>
</reference>
<comment type="caution">
    <text evidence="1">The sequence shown here is derived from an EMBL/GenBank/DDBJ whole genome shotgun (WGS) entry which is preliminary data.</text>
</comment>
<evidence type="ECO:0000313" key="1">
    <source>
        <dbReference type="EMBL" id="MCU9967841.1"/>
    </source>
</evidence>
<dbReference type="AlphaFoldDB" id="A0ABD4TVH2"/>
<evidence type="ECO:0000313" key="2">
    <source>
        <dbReference type="Proteomes" id="UP001209486"/>
    </source>
</evidence>
<protein>
    <submittedName>
        <fullName evidence="1">Phosphatidylglycerophosphatase</fullName>
    </submittedName>
</protein>
<organism evidence="1 2">
    <name type="scientific">Mobiluncus mulieris</name>
    <dbReference type="NCBI Taxonomy" id="2052"/>
    <lineage>
        <taxon>Bacteria</taxon>
        <taxon>Bacillati</taxon>
        <taxon>Actinomycetota</taxon>
        <taxon>Actinomycetes</taxon>
        <taxon>Actinomycetales</taxon>
        <taxon>Actinomycetaceae</taxon>
        <taxon>Mobiluncus</taxon>
    </lineage>
</organism>
<sequence length="33" mass="3709">MVVISGFFGTGWPIWLQVRLLFPEIATIPPPKP</sequence>